<keyword evidence="10" id="KW-1185">Reference proteome</keyword>
<dbReference type="EMBL" id="BPWL01000004">
    <property type="protein sequence ID" value="GJJ09822.1"/>
    <property type="molecule type" value="Genomic_DNA"/>
</dbReference>
<dbReference type="Proteomes" id="UP001050691">
    <property type="component" value="Unassembled WGS sequence"/>
</dbReference>
<evidence type="ECO:0008006" key="11">
    <source>
        <dbReference type="Google" id="ProtNLM"/>
    </source>
</evidence>
<dbReference type="PANTHER" id="PTHR31686:SF1">
    <property type="entry name" value="SULFITE EFFLUX PUMP SSU1"/>
    <property type="match status" value="1"/>
</dbReference>
<gene>
    <name evidence="9" type="ORF">Clacol_004046</name>
</gene>
<dbReference type="Pfam" id="PF03595">
    <property type="entry name" value="SLAC1"/>
    <property type="match status" value="1"/>
</dbReference>
<evidence type="ECO:0000256" key="6">
    <source>
        <dbReference type="ARBA" id="ARBA00022989"/>
    </source>
</evidence>
<feature type="transmembrane region" description="Helical" evidence="8">
    <location>
        <begin position="168"/>
        <end position="193"/>
    </location>
</feature>
<feature type="transmembrane region" description="Helical" evidence="8">
    <location>
        <begin position="319"/>
        <end position="341"/>
    </location>
</feature>
<keyword evidence="5 8" id="KW-0812">Transmembrane</keyword>
<dbReference type="InterPro" id="IPR038665">
    <property type="entry name" value="Voltage-dep_anion_channel_sf"/>
</dbReference>
<keyword evidence="7 8" id="KW-0472">Membrane</keyword>
<reference evidence="9" key="1">
    <citation type="submission" date="2021-10" db="EMBL/GenBank/DDBJ databases">
        <title>De novo Genome Assembly of Clathrus columnatus (Basidiomycota, Fungi) Using Illumina and Nanopore Sequence Data.</title>
        <authorList>
            <person name="Ogiso-Tanaka E."/>
            <person name="Itagaki H."/>
            <person name="Hosoya T."/>
            <person name="Hosaka K."/>
        </authorList>
    </citation>
    <scope>NUCLEOTIDE SEQUENCE</scope>
    <source>
        <strain evidence="9">MO-923</strain>
    </source>
</reference>
<feature type="transmembrane region" description="Helical" evidence="8">
    <location>
        <begin position="205"/>
        <end position="228"/>
    </location>
</feature>
<sequence>MDEATLLESGLLHLEPNSGTNNNSPQQQTGQQVFSASKTMQDVINIARYTLFSGSWSDMLRHPVQSLYLGCFPMAGSTLINTALTTVNQYFGVGGYKFLYTLWAFWWLDCLISFLCCFGVVYVMTVHHRHSMSTLTAIWLLPVVTVIVSSTTGQLLTPALAVYSIPHAHLTMGVALLMVIIGLSLSLMILTLYLRRLIIEGLPDVGAIISCFIPIGPCGQGGYSLLLAGQNFSTLLPNGHGYVLGDPLAGRAINFICFVGAWILWCMAVWWLGCAICAIFHNLMKGERMPFTLAFWGLVFPNGVNALLTIQLGNAMDSTLFHVLGSIHGAAVVLMWLLLVLPTVIHVWDRRIFVTPLATSPSLPLKA</sequence>
<evidence type="ECO:0000313" key="9">
    <source>
        <dbReference type="EMBL" id="GJJ09822.1"/>
    </source>
</evidence>
<evidence type="ECO:0000256" key="2">
    <source>
        <dbReference type="ARBA" id="ARBA00008566"/>
    </source>
</evidence>
<evidence type="ECO:0000256" key="1">
    <source>
        <dbReference type="ARBA" id="ARBA00004651"/>
    </source>
</evidence>
<organism evidence="9 10">
    <name type="scientific">Clathrus columnatus</name>
    <dbReference type="NCBI Taxonomy" id="1419009"/>
    <lineage>
        <taxon>Eukaryota</taxon>
        <taxon>Fungi</taxon>
        <taxon>Dikarya</taxon>
        <taxon>Basidiomycota</taxon>
        <taxon>Agaricomycotina</taxon>
        <taxon>Agaricomycetes</taxon>
        <taxon>Phallomycetidae</taxon>
        <taxon>Phallales</taxon>
        <taxon>Clathraceae</taxon>
        <taxon>Clathrus</taxon>
    </lineage>
</organism>
<proteinExistence type="inferred from homology"/>
<dbReference type="GO" id="GO:0000319">
    <property type="term" value="F:sulfite transmembrane transporter activity"/>
    <property type="evidence" value="ECO:0007669"/>
    <property type="project" value="TreeGrafter"/>
</dbReference>
<keyword evidence="3" id="KW-0813">Transport</keyword>
<feature type="transmembrane region" description="Helical" evidence="8">
    <location>
        <begin position="104"/>
        <end position="125"/>
    </location>
</feature>
<dbReference type="InterPro" id="IPR051629">
    <property type="entry name" value="Sulfite_efflux_TDT"/>
</dbReference>
<evidence type="ECO:0000256" key="5">
    <source>
        <dbReference type="ARBA" id="ARBA00022692"/>
    </source>
</evidence>
<protein>
    <recommendedName>
        <fullName evidence="11">Sulfite efflux pump SSU1</fullName>
    </recommendedName>
</protein>
<accession>A0AAV5A8H8</accession>
<evidence type="ECO:0000256" key="3">
    <source>
        <dbReference type="ARBA" id="ARBA00022448"/>
    </source>
</evidence>
<evidence type="ECO:0000256" key="7">
    <source>
        <dbReference type="ARBA" id="ARBA00023136"/>
    </source>
</evidence>
<dbReference type="InterPro" id="IPR004695">
    <property type="entry name" value="SLAC1/Mae1/Ssu1/TehA"/>
</dbReference>
<comment type="subcellular location">
    <subcellularLocation>
        <location evidence="1">Cell membrane</location>
        <topology evidence="1">Multi-pass membrane protein</topology>
    </subcellularLocation>
</comment>
<keyword evidence="6 8" id="KW-1133">Transmembrane helix</keyword>
<dbReference type="PANTHER" id="PTHR31686">
    <property type="match status" value="1"/>
</dbReference>
<evidence type="ECO:0000313" key="10">
    <source>
        <dbReference type="Proteomes" id="UP001050691"/>
    </source>
</evidence>
<dbReference type="Gene3D" id="1.50.10.150">
    <property type="entry name" value="Voltage-dependent anion channel"/>
    <property type="match status" value="1"/>
</dbReference>
<comment type="similarity">
    <text evidence="2">Belongs to the tellurite-resistance/dicarboxylate transporter (TDT) family.</text>
</comment>
<keyword evidence="4" id="KW-1003">Cell membrane</keyword>
<feature type="transmembrane region" description="Helical" evidence="8">
    <location>
        <begin position="293"/>
        <end position="313"/>
    </location>
</feature>
<feature type="transmembrane region" description="Helical" evidence="8">
    <location>
        <begin position="248"/>
        <end position="281"/>
    </location>
</feature>
<evidence type="ECO:0000256" key="4">
    <source>
        <dbReference type="ARBA" id="ARBA00022475"/>
    </source>
</evidence>
<feature type="transmembrane region" description="Helical" evidence="8">
    <location>
        <begin position="67"/>
        <end position="84"/>
    </location>
</feature>
<feature type="transmembrane region" description="Helical" evidence="8">
    <location>
        <begin position="137"/>
        <end position="156"/>
    </location>
</feature>
<dbReference type="GO" id="GO:0005886">
    <property type="term" value="C:plasma membrane"/>
    <property type="evidence" value="ECO:0007669"/>
    <property type="project" value="UniProtKB-SubCell"/>
</dbReference>
<dbReference type="AlphaFoldDB" id="A0AAV5A8H8"/>
<name>A0AAV5A8H8_9AGAM</name>
<evidence type="ECO:0000256" key="8">
    <source>
        <dbReference type="SAM" id="Phobius"/>
    </source>
</evidence>
<comment type="caution">
    <text evidence="9">The sequence shown here is derived from an EMBL/GenBank/DDBJ whole genome shotgun (WGS) entry which is preliminary data.</text>
</comment>